<feature type="transmembrane region" description="Helical" evidence="1">
    <location>
        <begin position="52"/>
        <end position="71"/>
    </location>
</feature>
<protein>
    <submittedName>
        <fullName evidence="2">Uncharacterized protein</fullName>
    </submittedName>
</protein>
<reference evidence="2" key="2">
    <citation type="submission" date="2023-05" db="EMBL/GenBank/DDBJ databases">
        <authorList>
            <consortium name="Lawrence Berkeley National Laboratory"/>
            <person name="Steindorff A."/>
            <person name="Hensen N."/>
            <person name="Bonometti L."/>
            <person name="Westerberg I."/>
            <person name="Brannstrom I.O."/>
            <person name="Guillou S."/>
            <person name="Cros-Aarteil S."/>
            <person name="Calhoun S."/>
            <person name="Haridas S."/>
            <person name="Kuo A."/>
            <person name="Mondo S."/>
            <person name="Pangilinan J."/>
            <person name="Riley R."/>
            <person name="Labutti K."/>
            <person name="Andreopoulos B."/>
            <person name="Lipzen A."/>
            <person name="Chen C."/>
            <person name="Yanf M."/>
            <person name="Daum C."/>
            <person name="Ng V."/>
            <person name="Clum A."/>
            <person name="Ohm R."/>
            <person name="Martin F."/>
            <person name="Silar P."/>
            <person name="Natvig D."/>
            <person name="Lalanne C."/>
            <person name="Gautier V."/>
            <person name="Ament-Velasquez S.L."/>
            <person name="Kruys A."/>
            <person name="Hutchinson M.I."/>
            <person name="Powell A.J."/>
            <person name="Barry K."/>
            <person name="Miller A.N."/>
            <person name="Grigoriev I.V."/>
            <person name="Debuchy R."/>
            <person name="Gladieux P."/>
            <person name="Thoren M.H."/>
            <person name="Johannesson H."/>
        </authorList>
    </citation>
    <scope>NUCLEOTIDE SEQUENCE</scope>
    <source>
        <strain evidence="2">PSN243</strain>
    </source>
</reference>
<feature type="transmembrane region" description="Helical" evidence="1">
    <location>
        <begin position="21"/>
        <end position="46"/>
    </location>
</feature>
<keyword evidence="3" id="KW-1185">Reference proteome</keyword>
<keyword evidence="1" id="KW-0812">Transmembrane</keyword>
<dbReference type="EMBL" id="MU866059">
    <property type="protein sequence ID" value="KAK4441879.1"/>
    <property type="molecule type" value="Genomic_DNA"/>
</dbReference>
<gene>
    <name evidence="2" type="ORF">QBC34DRAFT_419559</name>
</gene>
<proteinExistence type="predicted"/>
<comment type="caution">
    <text evidence="2">The sequence shown here is derived from an EMBL/GenBank/DDBJ whole genome shotgun (WGS) entry which is preliminary data.</text>
</comment>
<evidence type="ECO:0000256" key="1">
    <source>
        <dbReference type="SAM" id="Phobius"/>
    </source>
</evidence>
<reference evidence="2" key="1">
    <citation type="journal article" date="2023" name="Mol. Phylogenet. Evol.">
        <title>Genome-scale phylogeny and comparative genomics of the fungal order Sordariales.</title>
        <authorList>
            <person name="Hensen N."/>
            <person name="Bonometti L."/>
            <person name="Westerberg I."/>
            <person name="Brannstrom I.O."/>
            <person name="Guillou S."/>
            <person name="Cros-Aarteil S."/>
            <person name="Calhoun S."/>
            <person name="Haridas S."/>
            <person name="Kuo A."/>
            <person name="Mondo S."/>
            <person name="Pangilinan J."/>
            <person name="Riley R."/>
            <person name="LaButti K."/>
            <person name="Andreopoulos B."/>
            <person name="Lipzen A."/>
            <person name="Chen C."/>
            <person name="Yan M."/>
            <person name="Daum C."/>
            <person name="Ng V."/>
            <person name="Clum A."/>
            <person name="Steindorff A."/>
            <person name="Ohm R.A."/>
            <person name="Martin F."/>
            <person name="Silar P."/>
            <person name="Natvig D.O."/>
            <person name="Lalanne C."/>
            <person name="Gautier V."/>
            <person name="Ament-Velasquez S.L."/>
            <person name="Kruys A."/>
            <person name="Hutchinson M.I."/>
            <person name="Powell A.J."/>
            <person name="Barry K."/>
            <person name="Miller A.N."/>
            <person name="Grigoriev I.V."/>
            <person name="Debuchy R."/>
            <person name="Gladieux P."/>
            <person name="Hiltunen Thoren M."/>
            <person name="Johannesson H."/>
        </authorList>
    </citation>
    <scope>NUCLEOTIDE SEQUENCE</scope>
    <source>
        <strain evidence="2">PSN243</strain>
    </source>
</reference>
<evidence type="ECO:0000313" key="2">
    <source>
        <dbReference type="EMBL" id="KAK4441879.1"/>
    </source>
</evidence>
<keyword evidence="1" id="KW-1133">Transmembrane helix</keyword>
<keyword evidence="1" id="KW-0472">Membrane</keyword>
<dbReference type="Proteomes" id="UP001321760">
    <property type="component" value="Unassembled WGS sequence"/>
</dbReference>
<evidence type="ECO:0000313" key="3">
    <source>
        <dbReference type="Proteomes" id="UP001321760"/>
    </source>
</evidence>
<organism evidence="2 3">
    <name type="scientific">Podospora aff. communis PSN243</name>
    <dbReference type="NCBI Taxonomy" id="3040156"/>
    <lineage>
        <taxon>Eukaryota</taxon>
        <taxon>Fungi</taxon>
        <taxon>Dikarya</taxon>
        <taxon>Ascomycota</taxon>
        <taxon>Pezizomycotina</taxon>
        <taxon>Sordariomycetes</taxon>
        <taxon>Sordariomycetidae</taxon>
        <taxon>Sordariales</taxon>
        <taxon>Podosporaceae</taxon>
        <taxon>Podospora</taxon>
    </lineage>
</organism>
<name>A0AAV9FYY6_9PEZI</name>
<sequence length="93" mass="10367">MGDMTVFQALFCTQRSELQAFCGGVLVSAVGLGAIEFVIAPVLLILFCNRHFPWLSWLAFWGYFVALTGALNKWTEHQSQITSQPGWAVYIPV</sequence>
<dbReference type="AlphaFoldDB" id="A0AAV9FYY6"/>
<accession>A0AAV9FYY6</accession>